<name>A0A9D2JPS2_9FIRM</name>
<dbReference type="Proteomes" id="UP000824105">
    <property type="component" value="Unassembled WGS sequence"/>
</dbReference>
<comment type="function">
    <text evidence="2 3">Might take part in the signal recognition particle (SRP) pathway. This is inferred from the conservation of its genetic proximity to ftsY/ffh. May be a regulatory protein.</text>
</comment>
<dbReference type="InterPro" id="IPR013324">
    <property type="entry name" value="RNA_pol_sigma_r3/r4-like"/>
</dbReference>
<dbReference type="HAMAP" id="MF_00245">
    <property type="entry name" value="UPF0122"/>
    <property type="match status" value="1"/>
</dbReference>
<evidence type="ECO:0000256" key="1">
    <source>
        <dbReference type="ARBA" id="ARBA00008720"/>
    </source>
</evidence>
<dbReference type="InterPro" id="IPR054831">
    <property type="entry name" value="UPF0122_fam_protein"/>
</dbReference>
<comment type="similarity">
    <text evidence="1 3">Belongs to the UPF0122 family.</text>
</comment>
<dbReference type="InterPro" id="IPR036388">
    <property type="entry name" value="WH-like_DNA-bd_sf"/>
</dbReference>
<dbReference type="Gene3D" id="1.10.10.10">
    <property type="entry name" value="Winged helix-like DNA-binding domain superfamily/Winged helix DNA-binding domain"/>
    <property type="match status" value="1"/>
</dbReference>
<accession>A0A9D2JPS2</accession>
<comment type="caution">
    <text evidence="4">The sequence shown here is derived from an EMBL/GenBank/DDBJ whole genome shotgun (WGS) entry which is preliminary data.</text>
</comment>
<sequence length="132" mass="14765">MAGKPQKNLAYSVLLDFYGAVLTDKQRAILTEYYDEDLSLAEIAENFGITRQGVRDAIKHGEAALDGLEAKLGNARRHMAMQADLERMRQLVMEIRCCNTGLFTPVPQICTDTDEMLGILKRLDTQEESDGL</sequence>
<dbReference type="NCBIfam" id="NF045758">
    <property type="entry name" value="YlxM"/>
    <property type="match status" value="1"/>
</dbReference>
<dbReference type="PANTHER" id="PTHR40083:SF1">
    <property type="entry name" value="UPF0122 PROTEIN YLXM"/>
    <property type="match status" value="1"/>
</dbReference>
<evidence type="ECO:0000256" key="3">
    <source>
        <dbReference type="HAMAP-Rule" id="MF_00245"/>
    </source>
</evidence>
<evidence type="ECO:0000313" key="5">
    <source>
        <dbReference type="Proteomes" id="UP000824105"/>
    </source>
</evidence>
<dbReference type="PANTHER" id="PTHR40083">
    <property type="entry name" value="UPF0122 PROTEIN CBO2450/CLC_2298"/>
    <property type="match status" value="1"/>
</dbReference>
<reference evidence="4" key="2">
    <citation type="submission" date="2021-04" db="EMBL/GenBank/DDBJ databases">
        <authorList>
            <person name="Gilroy R."/>
        </authorList>
    </citation>
    <scope>NUCLEOTIDE SEQUENCE</scope>
    <source>
        <strain evidence="4">CHK188-11489</strain>
    </source>
</reference>
<organism evidence="4 5">
    <name type="scientific">Candidatus Gemmiger avistercoris</name>
    <dbReference type="NCBI Taxonomy" id="2838606"/>
    <lineage>
        <taxon>Bacteria</taxon>
        <taxon>Bacillati</taxon>
        <taxon>Bacillota</taxon>
        <taxon>Clostridia</taxon>
        <taxon>Eubacteriales</taxon>
        <taxon>Gemmiger</taxon>
    </lineage>
</organism>
<keyword evidence="4" id="KW-0238">DNA-binding</keyword>
<dbReference type="InterPro" id="IPR007394">
    <property type="entry name" value="UPF0122"/>
</dbReference>
<gene>
    <name evidence="4" type="ORF">H9724_08300</name>
</gene>
<protein>
    <recommendedName>
        <fullName evidence="3">UPF0122 protein H9724_08300</fullName>
    </recommendedName>
</protein>
<reference evidence="4" key="1">
    <citation type="journal article" date="2021" name="PeerJ">
        <title>Extensive microbial diversity within the chicken gut microbiome revealed by metagenomics and culture.</title>
        <authorList>
            <person name="Gilroy R."/>
            <person name="Ravi A."/>
            <person name="Getino M."/>
            <person name="Pursley I."/>
            <person name="Horton D.L."/>
            <person name="Alikhan N.F."/>
            <person name="Baker D."/>
            <person name="Gharbi K."/>
            <person name="Hall N."/>
            <person name="Watson M."/>
            <person name="Adriaenssens E.M."/>
            <person name="Foster-Nyarko E."/>
            <person name="Jarju S."/>
            <person name="Secka A."/>
            <person name="Antonio M."/>
            <person name="Oren A."/>
            <person name="Chaudhuri R.R."/>
            <person name="La Ragione R."/>
            <person name="Hildebrand F."/>
            <person name="Pallen M.J."/>
        </authorList>
    </citation>
    <scope>NUCLEOTIDE SEQUENCE</scope>
    <source>
        <strain evidence="4">CHK188-11489</strain>
    </source>
</reference>
<proteinExistence type="inferred from homology"/>
<dbReference type="AlphaFoldDB" id="A0A9D2JPS2"/>
<dbReference type="GO" id="GO:0003677">
    <property type="term" value="F:DNA binding"/>
    <property type="evidence" value="ECO:0007669"/>
    <property type="project" value="UniProtKB-KW"/>
</dbReference>
<evidence type="ECO:0000313" key="4">
    <source>
        <dbReference type="EMBL" id="HIZ62751.1"/>
    </source>
</evidence>
<dbReference type="Pfam" id="PF04297">
    <property type="entry name" value="UPF0122"/>
    <property type="match status" value="1"/>
</dbReference>
<dbReference type="EMBL" id="DXBF01000064">
    <property type="protein sequence ID" value="HIZ62751.1"/>
    <property type="molecule type" value="Genomic_DNA"/>
</dbReference>
<dbReference type="SUPFAM" id="SSF88659">
    <property type="entry name" value="Sigma3 and sigma4 domains of RNA polymerase sigma factors"/>
    <property type="match status" value="1"/>
</dbReference>
<evidence type="ECO:0000256" key="2">
    <source>
        <dbReference type="ARBA" id="ARBA00024764"/>
    </source>
</evidence>